<keyword evidence="2 7" id="KW-0436">Ligase</keyword>
<dbReference type="InterPro" id="IPR029351">
    <property type="entry name" value="GAD_dom"/>
</dbReference>
<dbReference type="PANTHER" id="PTHR22594:SF5">
    <property type="entry name" value="ASPARTATE--TRNA LIGASE, MITOCHONDRIAL"/>
    <property type="match status" value="1"/>
</dbReference>
<dbReference type="Pfam" id="PF00152">
    <property type="entry name" value="tRNA-synt_2"/>
    <property type="match status" value="1"/>
</dbReference>
<name>A0A7V3ZJP1_DICTH</name>
<dbReference type="InterPro" id="IPR012340">
    <property type="entry name" value="NA-bd_OB-fold"/>
</dbReference>
<comment type="catalytic activity">
    <reaction evidence="7">
        <text>tRNA(Asx) + L-aspartate + ATP = L-aspartyl-tRNA(Asx) + AMP + diphosphate</text>
        <dbReference type="Rhea" id="RHEA:18349"/>
        <dbReference type="Rhea" id="RHEA-COMP:9710"/>
        <dbReference type="Rhea" id="RHEA-COMP:9711"/>
        <dbReference type="ChEBI" id="CHEBI:29991"/>
        <dbReference type="ChEBI" id="CHEBI:30616"/>
        <dbReference type="ChEBI" id="CHEBI:33019"/>
        <dbReference type="ChEBI" id="CHEBI:78442"/>
        <dbReference type="ChEBI" id="CHEBI:78516"/>
        <dbReference type="ChEBI" id="CHEBI:456215"/>
        <dbReference type="EC" id="6.1.1.23"/>
    </reaction>
</comment>
<dbReference type="CDD" id="cd00777">
    <property type="entry name" value="AspRS_core"/>
    <property type="match status" value="1"/>
</dbReference>
<dbReference type="Pfam" id="PF01336">
    <property type="entry name" value="tRNA_anti-codon"/>
    <property type="match status" value="1"/>
</dbReference>
<dbReference type="NCBIfam" id="NF001750">
    <property type="entry name" value="PRK00476.1"/>
    <property type="match status" value="1"/>
</dbReference>
<dbReference type="SUPFAM" id="SSF50249">
    <property type="entry name" value="Nucleic acid-binding proteins"/>
    <property type="match status" value="1"/>
</dbReference>
<dbReference type="InterPro" id="IPR004364">
    <property type="entry name" value="Aa-tRNA-synt_II"/>
</dbReference>
<dbReference type="GO" id="GO:0005524">
    <property type="term" value="F:ATP binding"/>
    <property type="evidence" value="ECO:0007669"/>
    <property type="project" value="UniProtKB-UniRule"/>
</dbReference>
<keyword evidence="6 7" id="KW-0030">Aminoacyl-tRNA synthetase</keyword>
<dbReference type="InterPro" id="IPR004365">
    <property type="entry name" value="NA-bd_OB_tRNA"/>
</dbReference>
<feature type="binding site" evidence="7">
    <location>
        <position position="221"/>
    </location>
    <ligand>
        <name>L-aspartate</name>
        <dbReference type="ChEBI" id="CHEBI:29991"/>
    </ligand>
</feature>
<dbReference type="InterPro" id="IPR047090">
    <property type="entry name" value="AspRS_core"/>
</dbReference>
<dbReference type="RefSeq" id="WP_149122789.1">
    <property type="nucleotide sequence ID" value="NZ_VTFL01000003.1"/>
</dbReference>
<comment type="caution">
    <text evidence="9">The sequence shown here is derived from an EMBL/GenBank/DDBJ whole genome shotgun (WGS) entry which is preliminary data.</text>
</comment>
<dbReference type="EC" id="6.1.1.23" evidence="7"/>
<keyword evidence="3 7" id="KW-0547">Nucleotide-binding</keyword>
<dbReference type="PRINTS" id="PR01042">
    <property type="entry name" value="TRNASYNTHASP"/>
</dbReference>
<feature type="binding site" evidence="7">
    <location>
        <position position="488"/>
    </location>
    <ligand>
        <name>L-aspartate</name>
        <dbReference type="ChEBI" id="CHEBI:29991"/>
    </ligand>
</feature>
<dbReference type="InterPro" id="IPR002312">
    <property type="entry name" value="Asp/Asn-tRNA-synth_IIb"/>
</dbReference>
<dbReference type="Gene3D" id="2.40.50.140">
    <property type="entry name" value="Nucleic acid-binding proteins"/>
    <property type="match status" value="1"/>
</dbReference>
<dbReference type="NCBIfam" id="TIGR00459">
    <property type="entry name" value="aspS_bact"/>
    <property type="match status" value="1"/>
</dbReference>
<organism evidence="9">
    <name type="scientific">Dictyoglomus thermophilum</name>
    <dbReference type="NCBI Taxonomy" id="14"/>
    <lineage>
        <taxon>Bacteria</taxon>
        <taxon>Pseudomonadati</taxon>
        <taxon>Dictyoglomota</taxon>
        <taxon>Dictyoglomia</taxon>
        <taxon>Dictyoglomales</taxon>
        <taxon>Dictyoglomaceae</taxon>
        <taxon>Dictyoglomus</taxon>
    </lineage>
</organism>
<dbReference type="HAMAP" id="MF_00044">
    <property type="entry name" value="Asp_tRNA_synth_type1"/>
    <property type="match status" value="1"/>
</dbReference>
<accession>A0A7V3ZJP1</accession>
<dbReference type="AlphaFoldDB" id="A0A7V3ZJP1"/>
<comment type="subcellular location">
    <subcellularLocation>
        <location evidence="7">Cytoplasm</location>
    </subcellularLocation>
</comment>
<dbReference type="InterPro" id="IPR004115">
    <property type="entry name" value="GAD-like_sf"/>
</dbReference>
<keyword evidence="5 7" id="KW-0648">Protein biosynthesis</keyword>
<feature type="site" description="Important for tRNA non-discrimination" evidence="7">
    <location>
        <position position="31"/>
    </location>
</feature>
<evidence type="ECO:0000256" key="2">
    <source>
        <dbReference type="ARBA" id="ARBA00022598"/>
    </source>
</evidence>
<gene>
    <name evidence="7 9" type="primary">aspS</name>
    <name evidence="9" type="ORF">ENU78_06910</name>
</gene>
<dbReference type="GO" id="GO:0004815">
    <property type="term" value="F:aspartate-tRNA ligase activity"/>
    <property type="evidence" value="ECO:0007669"/>
    <property type="project" value="UniProtKB-UniRule"/>
</dbReference>
<keyword evidence="4 7" id="KW-0067">ATP-binding</keyword>
<dbReference type="SUPFAM" id="SSF55261">
    <property type="entry name" value="GAD domain-like"/>
    <property type="match status" value="1"/>
</dbReference>
<feature type="binding site" evidence="7">
    <location>
        <position position="481"/>
    </location>
    <ligand>
        <name>ATP</name>
        <dbReference type="ChEBI" id="CHEBI:30616"/>
    </ligand>
</feature>
<keyword evidence="7" id="KW-0963">Cytoplasm</keyword>
<comment type="function">
    <text evidence="7">Aspartyl-tRNA synthetase with relaxed tRNA specificity since it is able to aspartylate not only its cognate tRNA(Asp) but also tRNA(Asn). Reaction proceeds in two steps: L-aspartate is first activated by ATP to form Asp-AMP and then transferred to the acceptor end of tRNA(Asp/Asn).</text>
</comment>
<dbReference type="PANTHER" id="PTHR22594">
    <property type="entry name" value="ASPARTYL/LYSYL-TRNA SYNTHETASE"/>
    <property type="match status" value="1"/>
</dbReference>
<dbReference type="InterPro" id="IPR045864">
    <property type="entry name" value="aa-tRNA-synth_II/BPL/LPL"/>
</dbReference>
<evidence type="ECO:0000256" key="6">
    <source>
        <dbReference type="ARBA" id="ARBA00023146"/>
    </source>
</evidence>
<reference evidence="9" key="1">
    <citation type="journal article" date="2020" name="mSystems">
        <title>Genome- and Community-Level Interaction Insights into Carbon Utilization and Element Cycling Functions of Hydrothermarchaeota in Hydrothermal Sediment.</title>
        <authorList>
            <person name="Zhou Z."/>
            <person name="Liu Y."/>
            <person name="Xu W."/>
            <person name="Pan J."/>
            <person name="Luo Z.H."/>
            <person name="Li M."/>
        </authorList>
    </citation>
    <scope>NUCLEOTIDE SEQUENCE [LARGE SCALE GENOMIC DNA]</scope>
    <source>
        <strain evidence="9">SpSt-70</strain>
    </source>
</reference>
<dbReference type="Gene3D" id="3.30.930.10">
    <property type="entry name" value="Bira Bifunctional Protein, Domain 2"/>
    <property type="match status" value="1"/>
</dbReference>
<dbReference type="Pfam" id="PF02938">
    <property type="entry name" value="GAD"/>
    <property type="match status" value="1"/>
</dbReference>
<dbReference type="GO" id="GO:0005737">
    <property type="term" value="C:cytoplasm"/>
    <property type="evidence" value="ECO:0007669"/>
    <property type="project" value="UniProtKB-SubCell"/>
</dbReference>
<dbReference type="EMBL" id="DTDV01000019">
    <property type="protein sequence ID" value="HGK24143.1"/>
    <property type="molecule type" value="Genomic_DNA"/>
</dbReference>
<sequence length="593" mass="68640">MRRTHYCGEINIKNVGEKVSLSGWVHRIRHHGGLIFIDLRDRSGIVQLVVDPAISQESYNIADTLGNEWVISVEGKVRKRPEGMENPKISTGEIEIEVEKINIENPSKPLPFNLWSNKEIDETVRLKYRYLDLRRDKMQSNIIFRHNFILAIRNFLAQNGFIEIETPYLIVSTPEGARDFIIPSRLQPGKFYALPQSPQLFKQILMVSGFDRYFQIARCFRDEDLRADRQPEFTQLDMEMSFVEIEDIFNIIENLFKTTLKNLMNIDITVPFPRITYEEAMNTYGSDKPDLRYDLKISDVTEIFKNLPLEFIRSTLEKNGVIKGIILKNIVPSRREWSIIENKVRELKGKGIMWFTYTDGELKSSISKYLDENTKNKLIENLNLREGDSFFCIAGEWKEVVKILGTLRLEIAELFNIEKKEGLYFLWVTDFPLFEYDEEERRIVAEHHPFTSPKDEDIPLLDTDPLKVKAKCYDLVLNGTELGSGSIRIHKKEIQEKVFNILNITPEDAKKKFGFLLEAFEYGAPPHGGIALGIDRIIAILTKSNSLRDVIAFPKTQSGTCLLTGAPSEVDPKQLEEVHIRVVYPEEKRKEEE</sequence>
<evidence type="ECO:0000256" key="7">
    <source>
        <dbReference type="HAMAP-Rule" id="MF_00044"/>
    </source>
</evidence>
<evidence type="ECO:0000313" key="9">
    <source>
        <dbReference type="EMBL" id="HGK24143.1"/>
    </source>
</evidence>
<comment type="similarity">
    <text evidence="1 7">Belongs to the class-II aminoacyl-tRNA synthetase family. Type 1 subfamily.</text>
</comment>
<feature type="binding site" evidence="7">
    <location>
        <position position="230"/>
    </location>
    <ligand>
        <name>ATP</name>
        <dbReference type="ChEBI" id="CHEBI:30616"/>
    </ligand>
</feature>
<proteinExistence type="inferred from homology"/>
<dbReference type="InterPro" id="IPR006195">
    <property type="entry name" value="aa-tRNA-synth_II"/>
</dbReference>
<dbReference type="CDD" id="cd04317">
    <property type="entry name" value="EcAspRS_like_N"/>
    <property type="match status" value="1"/>
</dbReference>
<dbReference type="Gene3D" id="3.30.1360.30">
    <property type="entry name" value="GAD-like domain"/>
    <property type="match status" value="1"/>
</dbReference>
<feature type="binding site" evidence="7">
    <location>
        <position position="175"/>
    </location>
    <ligand>
        <name>L-aspartate</name>
        <dbReference type="ChEBI" id="CHEBI:29991"/>
    </ligand>
</feature>
<dbReference type="InterPro" id="IPR047089">
    <property type="entry name" value="Asp-tRNA-ligase_1_N"/>
</dbReference>
<dbReference type="PROSITE" id="PS50862">
    <property type="entry name" value="AA_TRNA_LIGASE_II"/>
    <property type="match status" value="1"/>
</dbReference>
<evidence type="ECO:0000256" key="4">
    <source>
        <dbReference type="ARBA" id="ARBA00022840"/>
    </source>
</evidence>
<feature type="binding site" evidence="7">
    <location>
        <position position="447"/>
    </location>
    <ligand>
        <name>L-aspartate</name>
        <dbReference type="ChEBI" id="CHEBI:29991"/>
    </ligand>
</feature>
<evidence type="ECO:0000256" key="3">
    <source>
        <dbReference type="ARBA" id="ARBA00022741"/>
    </source>
</evidence>
<feature type="domain" description="Aminoacyl-transfer RNA synthetases class-II family profile" evidence="8">
    <location>
        <begin position="151"/>
        <end position="554"/>
    </location>
</feature>
<dbReference type="GO" id="GO:0003676">
    <property type="term" value="F:nucleic acid binding"/>
    <property type="evidence" value="ECO:0007669"/>
    <property type="project" value="InterPro"/>
</dbReference>
<dbReference type="GO" id="GO:0050560">
    <property type="term" value="F:aspartate-tRNA(Asn) ligase activity"/>
    <property type="evidence" value="ECO:0007669"/>
    <property type="project" value="UniProtKB-EC"/>
</dbReference>
<feature type="site" description="Important for tRNA non-discrimination" evidence="7">
    <location>
        <position position="83"/>
    </location>
</feature>
<dbReference type="SUPFAM" id="SSF55681">
    <property type="entry name" value="Class II aaRS and biotin synthetases"/>
    <property type="match status" value="1"/>
</dbReference>
<feature type="region of interest" description="Aspartate" evidence="7">
    <location>
        <begin position="199"/>
        <end position="202"/>
    </location>
</feature>
<dbReference type="InterPro" id="IPR004524">
    <property type="entry name" value="Asp-tRNA-ligase_1"/>
</dbReference>
<evidence type="ECO:0000259" key="8">
    <source>
        <dbReference type="PROSITE" id="PS50862"/>
    </source>
</evidence>
<dbReference type="GO" id="GO:0006422">
    <property type="term" value="P:aspartyl-tRNA aminoacylation"/>
    <property type="evidence" value="ECO:0007669"/>
    <property type="project" value="UniProtKB-UniRule"/>
</dbReference>
<evidence type="ECO:0000256" key="5">
    <source>
        <dbReference type="ARBA" id="ARBA00022917"/>
    </source>
</evidence>
<comment type="subunit">
    <text evidence="7">Homodimer.</text>
</comment>
<evidence type="ECO:0000256" key="1">
    <source>
        <dbReference type="ARBA" id="ARBA00006303"/>
    </source>
</evidence>
<protein>
    <recommendedName>
        <fullName evidence="7">Aspartate--tRNA(Asp/Asn) ligase</fullName>
        <ecNumber evidence="7">6.1.1.23</ecNumber>
    </recommendedName>
    <alternativeName>
        <fullName evidence="7">Aspartyl-tRNA synthetase</fullName>
        <shortName evidence="7">AspRS</shortName>
    </alternativeName>
    <alternativeName>
        <fullName evidence="7">Non-discriminating aspartyl-tRNA synthetase</fullName>
        <shortName evidence="7">ND-AspRS</shortName>
    </alternativeName>
</protein>
<feature type="binding site" evidence="7">
    <location>
        <begin position="533"/>
        <end position="536"/>
    </location>
    <ligand>
        <name>ATP</name>
        <dbReference type="ChEBI" id="CHEBI:30616"/>
    </ligand>
</feature>
<feature type="binding site" evidence="7">
    <location>
        <begin position="221"/>
        <end position="223"/>
    </location>
    <ligand>
        <name>ATP</name>
        <dbReference type="ChEBI" id="CHEBI:30616"/>
    </ligand>
</feature>